<dbReference type="FunFam" id="3.20.20.60:FF:000003">
    <property type="entry name" value="3-methyl-2-oxobutanoate hydroxymethyltransferase"/>
    <property type="match status" value="1"/>
</dbReference>
<keyword evidence="12" id="KW-1185">Reference proteome</keyword>
<evidence type="ECO:0000313" key="11">
    <source>
        <dbReference type="EMBL" id="ERK39667.1"/>
    </source>
</evidence>
<keyword evidence="5 7" id="KW-0808">Transferase</keyword>
<comment type="catalytic activity">
    <reaction evidence="7">
        <text>(6R)-5,10-methylene-5,6,7,8-tetrahydrofolate + 3-methyl-2-oxobutanoate + H2O = 2-dehydropantoate + (6S)-5,6,7,8-tetrahydrofolate</text>
        <dbReference type="Rhea" id="RHEA:11824"/>
        <dbReference type="ChEBI" id="CHEBI:11561"/>
        <dbReference type="ChEBI" id="CHEBI:11851"/>
        <dbReference type="ChEBI" id="CHEBI:15377"/>
        <dbReference type="ChEBI" id="CHEBI:15636"/>
        <dbReference type="ChEBI" id="CHEBI:57453"/>
        <dbReference type="EC" id="2.1.2.11"/>
    </reaction>
</comment>
<dbReference type="InterPro" id="IPR015813">
    <property type="entry name" value="Pyrv/PenolPyrv_kinase-like_dom"/>
</dbReference>
<comment type="function">
    <text evidence="6 7">Catalyzes the reversible reaction in which hydroxymethyl group from 5,10-methylenetetrahydrofolate is transferred onto alpha-ketoisovalerate to form ketopantoate.</text>
</comment>
<feature type="binding site" evidence="7 10">
    <location>
        <position position="97"/>
    </location>
    <ligand>
        <name>Mg(2+)</name>
        <dbReference type="ChEBI" id="CHEBI:18420"/>
    </ligand>
</feature>
<feature type="binding site" evidence="7 9">
    <location>
        <position position="97"/>
    </location>
    <ligand>
        <name>3-methyl-2-oxobutanoate</name>
        <dbReference type="ChEBI" id="CHEBI:11851"/>
    </ligand>
</feature>
<dbReference type="GO" id="GO:0032259">
    <property type="term" value="P:methylation"/>
    <property type="evidence" value="ECO:0007669"/>
    <property type="project" value="UniProtKB-KW"/>
</dbReference>
<comment type="subcellular location">
    <subcellularLocation>
        <location evidence="7">Cytoplasm</location>
    </subcellularLocation>
</comment>
<evidence type="ECO:0000256" key="7">
    <source>
        <dbReference type="HAMAP-Rule" id="MF_00156"/>
    </source>
</evidence>
<accession>U2QLI8</accession>
<dbReference type="InterPro" id="IPR003700">
    <property type="entry name" value="Pantoate_hydroxy_MeTrfase"/>
</dbReference>
<dbReference type="Gene3D" id="3.20.20.60">
    <property type="entry name" value="Phosphoenolpyruvate-binding domains"/>
    <property type="match status" value="1"/>
</dbReference>
<dbReference type="EMBL" id="AWEY01000011">
    <property type="protein sequence ID" value="ERK39667.1"/>
    <property type="molecule type" value="Genomic_DNA"/>
</dbReference>
<evidence type="ECO:0000256" key="10">
    <source>
        <dbReference type="PIRSR" id="PIRSR000388-3"/>
    </source>
</evidence>
<evidence type="ECO:0000256" key="5">
    <source>
        <dbReference type="ARBA" id="ARBA00022679"/>
    </source>
</evidence>
<dbReference type="GO" id="GO:0003864">
    <property type="term" value="F:3-methyl-2-oxobutanoate hydroxymethyltransferase activity"/>
    <property type="evidence" value="ECO:0007669"/>
    <property type="project" value="UniProtKB-UniRule"/>
</dbReference>
<comment type="subunit">
    <text evidence="3 7">Homodecamer; pentamer of dimers.</text>
</comment>
<evidence type="ECO:0000256" key="6">
    <source>
        <dbReference type="ARBA" id="ARBA00056497"/>
    </source>
</evidence>
<dbReference type="PANTHER" id="PTHR20881">
    <property type="entry name" value="3-METHYL-2-OXOBUTANOATE HYDROXYMETHYLTRANSFERASE"/>
    <property type="match status" value="1"/>
</dbReference>
<evidence type="ECO:0000256" key="3">
    <source>
        <dbReference type="ARBA" id="ARBA00011424"/>
    </source>
</evidence>
<feature type="binding site" evidence="7 10">
    <location>
        <position position="58"/>
    </location>
    <ligand>
        <name>Mg(2+)</name>
        <dbReference type="ChEBI" id="CHEBI:18420"/>
    </ligand>
</feature>
<name>U2QLI8_9BACT</name>
<dbReference type="Proteomes" id="UP000016648">
    <property type="component" value="Unassembled WGS sequence"/>
</dbReference>
<comment type="cofactor">
    <cofactor evidence="7 10">
        <name>Mg(2+)</name>
        <dbReference type="ChEBI" id="CHEBI:18420"/>
    </cofactor>
    <text evidence="7 10">Binds 1 Mg(2+) ion per subunit.</text>
</comment>
<feature type="active site" description="Proton acceptor" evidence="7 8">
    <location>
        <position position="196"/>
    </location>
</feature>
<evidence type="ECO:0000256" key="8">
    <source>
        <dbReference type="PIRSR" id="PIRSR000388-1"/>
    </source>
</evidence>
<dbReference type="NCBIfam" id="TIGR00222">
    <property type="entry name" value="panB"/>
    <property type="match status" value="1"/>
</dbReference>
<sequence>MLHICKSYTDILRISMKKTANYFLSQKGERRLTMLTAYDYHTACAIDEAGIDMILVGDSLGNVMLGYENTLAVTVDDMIHHGKAVCRGARNAFVVVDMPFMSYQTSIYDAVKNAGRIMKETNCQAVKLEGGAGYADRVHAIVEAGIPVVGHVGLTPQSFNTLGGYKVQGKTAQAAQQLLDDARALEAAGAFAVTLECVPEALARKITEQVSALTIGIGAGKYCDAQVLVYQDMLGYADGFTPKFVKKYANLHDTMLEAFHHYKEECESGAFPAKEHTFSIDEDVLEKLY</sequence>
<keyword evidence="7 10" id="KW-0479">Metal-binding</keyword>
<keyword evidence="4 7" id="KW-0566">Pantothenate biosynthesis</keyword>
<protein>
    <recommendedName>
        <fullName evidence="7">3-methyl-2-oxobutanoate hydroxymethyltransferase</fullName>
        <ecNumber evidence="7">2.1.2.11</ecNumber>
    </recommendedName>
    <alternativeName>
        <fullName evidence="7">Ketopantoate hydroxymethyltransferase</fullName>
        <shortName evidence="7">KPHMT</shortName>
    </alternativeName>
</protein>
<proteinExistence type="inferred from homology"/>
<dbReference type="PATRIC" id="fig|1115809.3.peg.992"/>
<dbReference type="Pfam" id="PF02548">
    <property type="entry name" value="Pantoate_transf"/>
    <property type="match status" value="1"/>
</dbReference>
<dbReference type="InterPro" id="IPR040442">
    <property type="entry name" value="Pyrv_kinase-like_dom_sf"/>
</dbReference>
<keyword evidence="7 10" id="KW-0460">Magnesium</keyword>
<dbReference type="PANTHER" id="PTHR20881:SF0">
    <property type="entry name" value="3-METHYL-2-OXOBUTANOATE HYDROXYMETHYLTRANSFERASE"/>
    <property type="match status" value="1"/>
</dbReference>
<organism evidence="11 12">
    <name type="scientific">Segatella baroniae F0067</name>
    <dbReference type="NCBI Taxonomy" id="1115809"/>
    <lineage>
        <taxon>Bacteria</taxon>
        <taxon>Pseudomonadati</taxon>
        <taxon>Bacteroidota</taxon>
        <taxon>Bacteroidia</taxon>
        <taxon>Bacteroidales</taxon>
        <taxon>Prevotellaceae</taxon>
        <taxon>Segatella</taxon>
    </lineage>
</organism>
<dbReference type="CDD" id="cd06557">
    <property type="entry name" value="KPHMT-like"/>
    <property type="match status" value="1"/>
</dbReference>
<keyword evidence="11" id="KW-0489">Methyltransferase</keyword>
<keyword evidence="7" id="KW-0963">Cytoplasm</keyword>
<dbReference type="PIRSF" id="PIRSF000388">
    <property type="entry name" value="Pantoate_hydroxy_MeTrfase"/>
    <property type="match status" value="1"/>
</dbReference>
<dbReference type="GO" id="GO:0005737">
    <property type="term" value="C:cytoplasm"/>
    <property type="evidence" value="ECO:0007669"/>
    <property type="project" value="UniProtKB-SubCell"/>
</dbReference>
<dbReference type="NCBIfam" id="NF001452">
    <property type="entry name" value="PRK00311.1"/>
    <property type="match status" value="1"/>
</dbReference>
<feature type="binding site" evidence="7 9">
    <location>
        <begin position="58"/>
        <end position="59"/>
    </location>
    <ligand>
        <name>3-methyl-2-oxobutanoate</name>
        <dbReference type="ChEBI" id="CHEBI:11851"/>
    </ligand>
</feature>
<evidence type="ECO:0000256" key="2">
    <source>
        <dbReference type="ARBA" id="ARBA00008676"/>
    </source>
</evidence>
<dbReference type="GO" id="GO:0008168">
    <property type="term" value="F:methyltransferase activity"/>
    <property type="evidence" value="ECO:0007669"/>
    <property type="project" value="UniProtKB-KW"/>
</dbReference>
<dbReference type="SUPFAM" id="SSF51621">
    <property type="entry name" value="Phosphoenolpyruvate/pyruvate domain"/>
    <property type="match status" value="1"/>
</dbReference>
<dbReference type="HAMAP" id="MF_00156">
    <property type="entry name" value="PanB"/>
    <property type="match status" value="1"/>
</dbReference>
<evidence type="ECO:0000313" key="12">
    <source>
        <dbReference type="Proteomes" id="UP000016648"/>
    </source>
</evidence>
<feature type="binding site" evidence="7 9">
    <location>
        <position position="127"/>
    </location>
    <ligand>
        <name>3-methyl-2-oxobutanoate</name>
        <dbReference type="ChEBI" id="CHEBI:11851"/>
    </ligand>
</feature>
<reference evidence="11 12" key="1">
    <citation type="submission" date="2013-08" db="EMBL/GenBank/DDBJ databases">
        <authorList>
            <person name="Durkin A.S."/>
            <person name="Haft D.R."/>
            <person name="McCorrison J."/>
            <person name="Torralba M."/>
            <person name="Gillis M."/>
            <person name="Haft D.H."/>
            <person name="Methe B."/>
            <person name="Sutton G."/>
            <person name="Nelson K.E."/>
        </authorList>
    </citation>
    <scope>NUCLEOTIDE SEQUENCE [LARGE SCALE GENOMIC DNA]</scope>
    <source>
        <strain evidence="11 12">F0067</strain>
    </source>
</reference>
<gene>
    <name evidence="7 11" type="primary">panB</name>
    <name evidence="11" type="ORF">HMPREF9135_2155</name>
</gene>
<dbReference type="EC" id="2.1.2.11" evidence="7"/>
<evidence type="ECO:0000256" key="9">
    <source>
        <dbReference type="PIRSR" id="PIRSR000388-2"/>
    </source>
</evidence>
<comment type="pathway">
    <text evidence="1 7">Cofactor biosynthesis; (R)-pantothenate biosynthesis; (R)-pantoate from 3-methyl-2-oxobutanoate: step 1/2.</text>
</comment>
<evidence type="ECO:0000256" key="4">
    <source>
        <dbReference type="ARBA" id="ARBA00022655"/>
    </source>
</evidence>
<comment type="caution">
    <text evidence="11">The sequence shown here is derived from an EMBL/GenBank/DDBJ whole genome shotgun (WGS) entry which is preliminary data.</text>
</comment>
<comment type="similarity">
    <text evidence="2 7">Belongs to the PanB family.</text>
</comment>
<dbReference type="UniPathway" id="UPA00028">
    <property type="reaction ID" value="UER00003"/>
</dbReference>
<dbReference type="GO" id="GO:0015940">
    <property type="term" value="P:pantothenate biosynthetic process"/>
    <property type="evidence" value="ECO:0007669"/>
    <property type="project" value="UniProtKB-UniRule"/>
</dbReference>
<dbReference type="GO" id="GO:0000287">
    <property type="term" value="F:magnesium ion binding"/>
    <property type="evidence" value="ECO:0007669"/>
    <property type="project" value="TreeGrafter"/>
</dbReference>
<dbReference type="AlphaFoldDB" id="U2QLI8"/>
<feature type="binding site" evidence="7 10">
    <location>
        <position position="129"/>
    </location>
    <ligand>
        <name>Mg(2+)</name>
        <dbReference type="ChEBI" id="CHEBI:18420"/>
    </ligand>
</feature>
<evidence type="ECO:0000256" key="1">
    <source>
        <dbReference type="ARBA" id="ARBA00005033"/>
    </source>
</evidence>